<protein>
    <submittedName>
        <fullName evidence="1">Uncharacterized protein</fullName>
    </submittedName>
</protein>
<name>A0A5B9QTC3_9BACT</name>
<dbReference type="Proteomes" id="UP000323917">
    <property type="component" value="Chromosome"/>
</dbReference>
<reference evidence="1 2" key="1">
    <citation type="submission" date="2019-08" db="EMBL/GenBank/DDBJ databases">
        <title>Deep-cultivation of Planctomycetes and their phenomic and genomic characterization uncovers novel biology.</title>
        <authorList>
            <person name="Wiegand S."/>
            <person name="Jogler M."/>
            <person name="Boedeker C."/>
            <person name="Pinto D."/>
            <person name="Vollmers J."/>
            <person name="Rivas-Marin E."/>
            <person name="Kohn T."/>
            <person name="Peeters S.H."/>
            <person name="Heuer A."/>
            <person name="Rast P."/>
            <person name="Oberbeckmann S."/>
            <person name="Bunk B."/>
            <person name="Jeske O."/>
            <person name="Meyerdierks A."/>
            <person name="Storesund J.E."/>
            <person name="Kallscheuer N."/>
            <person name="Luecker S."/>
            <person name="Lage O.M."/>
            <person name="Pohl T."/>
            <person name="Merkel B.J."/>
            <person name="Hornburger P."/>
            <person name="Mueller R.-W."/>
            <person name="Bruemmer F."/>
            <person name="Labrenz M."/>
            <person name="Spormann A.M."/>
            <person name="Op den Camp H."/>
            <person name="Overmann J."/>
            <person name="Amann R."/>
            <person name="Jetten M.S.M."/>
            <person name="Mascher T."/>
            <person name="Medema M.H."/>
            <person name="Devos D.P."/>
            <person name="Kaster A.-K."/>
            <person name="Ovreas L."/>
            <person name="Rohde M."/>
            <person name="Galperin M.Y."/>
            <person name="Jogler C."/>
        </authorList>
    </citation>
    <scope>NUCLEOTIDE SEQUENCE [LARGE SCALE GENOMIC DNA]</scope>
    <source>
        <strain evidence="1 2">Pr1d</strain>
    </source>
</reference>
<dbReference type="EMBL" id="CP042913">
    <property type="protein sequence ID" value="QEG37173.1"/>
    <property type="molecule type" value="Genomic_DNA"/>
</dbReference>
<dbReference type="AlphaFoldDB" id="A0A5B9QTC3"/>
<keyword evidence="2" id="KW-1185">Reference proteome</keyword>
<accession>A0A5B9QTC3</accession>
<evidence type="ECO:0000313" key="2">
    <source>
        <dbReference type="Proteomes" id="UP000323917"/>
    </source>
</evidence>
<gene>
    <name evidence="1" type="ORF">Pr1d_45140</name>
</gene>
<sequence length="197" mass="22678">MVIGHWKLVIPLLCGWCKVHESFSLLRTKREFCPGTFLAKTLSTKQNPLSLRHSVGLQLVGRSGLTRISLLAARWGFENRTPPNWRLLACLNRQTLSARKPSASKPVRPYGRWCVPMTYRMLHYQDAGVKFHNFFWANRRTAANMSDRTETDRKGGLSGYSIKVECPLSLLRTFRLPRLYCQNHVFSGLIPILRFLC</sequence>
<dbReference type="KEGG" id="bgok:Pr1d_45140"/>
<proteinExistence type="predicted"/>
<evidence type="ECO:0000313" key="1">
    <source>
        <dbReference type="EMBL" id="QEG37173.1"/>
    </source>
</evidence>
<organism evidence="1 2">
    <name type="scientific">Bythopirellula goksoeyrii</name>
    <dbReference type="NCBI Taxonomy" id="1400387"/>
    <lineage>
        <taxon>Bacteria</taxon>
        <taxon>Pseudomonadati</taxon>
        <taxon>Planctomycetota</taxon>
        <taxon>Planctomycetia</taxon>
        <taxon>Pirellulales</taxon>
        <taxon>Lacipirellulaceae</taxon>
        <taxon>Bythopirellula</taxon>
    </lineage>
</organism>